<dbReference type="GO" id="GO:0016491">
    <property type="term" value="F:oxidoreductase activity"/>
    <property type="evidence" value="ECO:0007669"/>
    <property type="project" value="UniProtKB-KW"/>
</dbReference>
<dbReference type="PANTHER" id="PTHR42949:SF3">
    <property type="entry name" value="ANAEROBIC GLYCEROL-3-PHOSPHATE DEHYDROGENASE SUBUNIT B"/>
    <property type="match status" value="1"/>
</dbReference>
<dbReference type="InterPro" id="IPR036188">
    <property type="entry name" value="FAD/NAD-bd_sf"/>
</dbReference>
<dbReference type="PRINTS" id="PR00368">
    <property type="entry name" value="FADPNR"/>
</dbReference>
<evidence type="ECO:0000313" key="4">
    <source>
        <dbReference type="Proteomes" id="UP000032737"/>
    </source>
</evidence>
<gene>
    <name evidence="3" type="ORF">BN85300410</name>
</gene>
<reference evidence="3 4" key="1">
    <citation type="journal article" date="2013" name="J. Mol. Microbiol. Biotechnol.">
        <title>Analysis of the Complete Genomes of Acholeplasma brassicae , A. palmae and A. laidlawii and Their Comparison to the Obligate Parasites from ' Candidatus Phytoplasma'.</title>
        <authorList>
            <person name="Kube M."/>
            <person name="Siewert C."/>
            <person name="Migdoll A.M."/>
            <person name="Duduk B."/>
            <person name="Holz S."/>
            <person name="Rabus R."/>
            <person name="Seemuller E."/>
            <person name="Mitrovic J."/>
            <person name="Muller I."/>
            <person name="Buttner C."/>
            <person name="Reinhardt R."/>
        </authorList>
    </citation>
    <scope>NUCLEOTIDE SEQUENCE [LARGE SCALE GENOMIC DNA]</scope>
    <source>
        <strain evidence="4">0502</strain>
    </source>
</reference>
<evidence type="ECO:0000259" key="2">
    <source>
        <dbReference type="Pfam" id="PF07992"/>
    </source>
</evidence>
<dbReference type="PANTHER" id="PTHR42949">
    <property type="entry name" value="ANAEROBIC GLYCEROL-3-PHOSPHATE DEHYDROGENASE SUBUNIT B"/>
    <property type="match status" value="1"/>
</dbReference>
<evidence type="ECO:0000313" key="3">
    <source>
        <dbReference type="EMBL" id="CCV65062.1"/>
    </source>
</evidence>
<keyword evidence="4" id="KW-1185">Reference proteome</keyword>
<proteinExistence type="predicted"/>
<feature type="domain" description="FAD/NAD(P)-binding" evidence="2">
    <location>
        <begin position="3"/>
        <end position="296"/>
    </location>
</feature>
<keyword evidence="1" id="KW-0560">Oxidoreductase</keyword>
<dbReference type="OrthoDB" id="9807946at2"/>
<accession>U4KLY8</accession>
<dbReference type="SUPFAM" id="SSF51905">
    <property type="entry name" value="FAD/NAD(P)-binding domain"/>
    <property type="match status" value="1"/>
</dbReference>
<dbReference type="InterPro" id="IPR023753">
    <property type="entry name" value="FAD/NAD-binding_dom"/>
</dbReference>
<name>U4KLY8_9MOLU</name>
<evidence type="ECO:0000256" key="1">
    <source>
        <dbReference type="ARBA" id="ARBA00023002"/>
    </source>
</evidence>
<sequence length="418" mass="46927">MIYDVCVIGGGAAGIASAKNSYEEGLKIRLIERNNELGGILNQCIHSGFGIHHYKEELTGPEYAERIQNELTLDIEVSLNTSVVRLIKENNLFHLTLSSEQEGIQMIKSKSVIISTGSYERTRSQINLPGKRLKGIFSAGSAQRYMNQLGYMVGKKVVILGSGDIGLIMARRMTLEGAKVEAVVELMAHSNGLTRNIVSCLEDFDIPLYLSHTISDIYGDKSLKAVEVSKVDEHLRPIEADRFLIECDTLLLSVGLIPEISLLDEIKPKKDTKTRSVIVNQTYQTSIDGLFVCGNSLQIHDLVDFVSKEGTIAGRSAKKYVLKKELHQKEEIEIDIDDHLTYVVPQTIDLNDLNEDFEISFRVKEKHEEILIHVFQGELKIKDKRIKFAIPSEMEKITIEKEALKSKQAIKMTLEVIK</sequence>
<protein>
    <submittedName>
        <fullName evidence="3">FAD-dependent pyridine nucleotide-disulphide oxidoreductase</fullName>
    </submittedName>
</protein>
<dbReference type="Proteomes" id="UP000032737">
    <property type="component" value="Chromosome"/>
</dbReference>
<dbReference type="Pfam" id="PF07992">
    <property type="entry name" value="Pyr_redox_2"/>
    <property type="match status" value="1"/>
</dbReference>
<dbReference type="PRINTS" id="PR00469">
    <property type="entry name" value="PNDRDTASEII"/>
</dbReference>
<dbReference type="AlphaFoldDB" id="U4KLY8"/>
<dbReference type="HOGENOM" id="CLU_030705_0_0_14"/>
<dbReference type="KEGG" id="abra:BN85300410"/>
<dbReference type="EMBL" id="FO681348">
    <property type="protein sequence ID" value="CCV65062.1"/>
    <property type="molecule type" value="Genomic_DNA"/>
</dbReference>
<dbReference type="STRING" id="61635.BN85300410"/>
<dbReference type="InterPro" id="IPR051691">
    <property type="entry name" value="Metab_Enz_Cyan_OpOx_G3PDH"/>
</dbReference>
<organism evidence="3 4">
    <name type="scientific">Acholeplasma brassicae</name>
    <dbReference type="NCBI Taxonomy" id="61635"/>
    <lineage>
        <taxon>Bacteria</taxon>
        <taxon>Bacillati</taxon>
        <taxon>Mycoplasmatota</taxon>
        <taxon>Mollicutes</taxon>
        <taxon>Acholeplasmatales</taxon>
        <taxon>Acholeplasmataceae</taxon>
        <taxon>Acholeplasma</taxon>
    </lineage>
</organism>
<dbReference type="RefSeq" id="WP_030003936.1">
    <property type="nucleotide sequence ID" value="NC_022549.1"/>
</dbReference>
<dbReference type="Gene3D" id="3.50.50.60">
    <property type="entry name" value="FAD/NAD(P)-binding domain"/>
    <property type="match status" value="2"/>
</dbReference>